<evidence type="ECO:0000256" key="3">
    <source>
        <dbReference type="ARBA" id="ARBA00038502"/>
    </source>
</evidence>
<dbReference type="EMBL" id="JAAGMQ010000447">
    <property type="protein sequence ID" value="NEC34538.1"/>
    <property type="molecule type" value="Genomic_DNA"/>
</dbReference>
<sequence length="186" mass="21051">MAIPTYLLLGPRVAIRHVCREDFEERSALARDSAEMLQRWLGVREQTKEAFDNYLARLEQADHEGFVICLRSTDEIVGGANINNIVHGSFQNGCLGYTAYRSTAGHGYMTEGLRLVIQYAFDKLGLHRLEANIQPDNTSSLNLVKRLGFRREGYSTAFQFINGAWRDHERWAITAESRDTAEPAAN</sequence>
<accession>A0A6G3TE03</accession>
<protein>
    <submittedName>
        <fullName evidence="5">GNAT family N-acetyltransferase</fullName>
    </submittedName>
</protein>
<proteinExistence type="inferred from homology"/>
<dbReference type="InterPro" id="IPR000182">
    <property type="entry name" value="GNAT_dom"/>
</dbReference>
<evidence type="ECO:0000259" key="4">
    <source>
        <dbReference type="PROSITE" id="PS51186"/>
    </source>
</evidence>
<dbReference type="Pfam" id="PF13302">
    <property type="entry name" value="Acetyltransf_3"/>
    <property type="match status" value="1"/>
</dbReference>
<evidence type="ECO:0000256" key="1">
    <source>
        <dbReference type="ARBA" id="ARBA00022679"/>
    </source>
</evidence>
<dbReference type="InterPro" id="IPR016181">
    <property type="entry name" value="Acyl_CoA_acyltransferase"/>
</dbReference>
<reference evidence="5 6" key="1">
    <citation type="submission" date="2020-01" db="EMBL/GenBank/DDBJ databases">
        <title>Insect and environment-associated Actinomycetes.</title>
        <authorList>
            <person name="Currrie C."/>
            <person name="Chevrette M."/>
            <person name="Carlson C."/>
            <person name="Stubbendieck R."/>
            <person name="Wendt-Pienkowski E."/>
        </authorList>
    </citation>
    <scope>NUCLEOTIDE SEQUENCE [LARGE SCALE GENOMIC DNA]</scope>
    <source>
        <strain evidence="5 6">SID7739</strain>
    </source>
</reference>
<dbReference type="AlphaFoldDB" id="A0A6G3TE03"/>
<organism evidence="5 6">
    <name type="scientific">Streptomyces rubrogriseus</name>
    <dbReference type="NCBI Taxonomy" id="194673"/>
    <lineage>
        <taxon>Bacteria</taxon>
        <taxon>Bacillati</taxon>
        <taxon>Actinomycetota</taxon>
        <taxon>Actinomycetes</taxon>
        <taxon>Kitasatosporales</taxon>
        <taxon>Streptomycetaceae</taxon>
        <taxon>Streptomyces</taxon>
        <taxon>Streptomyces violaceoruber group</taxon>
    </lineage>
</organism>
<dbReference type="InterPro" id="IPR051531">
    <property type="entry name" value="N-acetyltransferase"/>
</dbReference>
<gene>
    <name evidence="5" type="ORF">G3I66_15320</name>
</gene>
<feature type="domain" description="N-acetyltransferase" evidence="4">
    <location>
        <begin position="13"/>
        <end position="176"/>
    </location>
</feature>
<dbReference type="SUPFAM" id="SSF55729">
    <property type="entry name" value="Acyl-CoA N-acyltransferases (Nat)"/>
    <property type="match status" value="1"/>
</dbReference>
<dbReference type="GO" id="GO:0008999">
    <property type="term" value="F:protein-N-terminal-alanine acetyltransferase activity"/>
    <property type="evidence" value="ECO:0007669"/>
    <property type="project" value="TreeGrafter"/>
</dbReference>
<keyword evidence="2" id="KW-0012">Acyltransferase</keyword>
<name>A0A6G3TE03_9ACTN</name>
<dbReference type="PANTHER" id="PTHR43792">
    <property type="entry name" value="GNAT FAMILY, PUTATIVE (AFU_ORTHOLOGUE AFUA_3G00765)-RELATED-RELATED"/>
    <property type="match status" value="1"/>
</dbReference>
<dbReference type="Gene3D" id="3.40.630.30">
    <property type="match status" value="1"/>
</dbReference>
<dbReference type="Proteomes" id="UP000475666">
    <property type="component" value="Unassembled WGS sequence"/>
</dbReference>
<comment type="similarity">
    <text evidence="3">Belongs to the acetyltransferase family. RimJ subfamily.</text>
</comment>
<dbReference type="PROSITE" id="PS51186">
    <property type="entry name" value="GNAT"/>
    <property type="match status" value="1"/>
</dbReference>
<dbReference type="PANTHER" id="PTHR43792:SF8">
    <property type="entry name" value="[RIBOSOMAL PROTEIN US5]-ALANINE N-ACETYLTRANSFERASE"/>
    <property type="match status" value="1"/>
</dbReference>
<dbReference type="RefSeq" id="WP_164274622.1">
    <property type="nucleotide sequence ID" value="NZ_JAAGMQ010000447.1"/>
</dbReference>
<evidence type="ECO:0000313" key="6">
    <source>
        <dbReference type="Proteomes" id="UP000475666"/>
    </source>
</evidence>
<dbReference type="GO" id="GO:0005737">
    <property type="term" value="C:cytoplasm"/>
    <property type="evidence" value="ECO:0007669"/>
    <property type="project" value="TreeGrafter"/>
</dbReference>
<comment type="caution">
    <text evidence="5">The sequence shown here is derived from an EMBL/GenBank/DDBJ whole genome shotgun (WGS) entry which is preliminary data.</text>
</comment>
<evidence type="ECO:0000256" key="2">
    <source>
        <dbReference type="ARBA" id="ARBA00023315"/>
    </source>
</evidence>
<evidence type="ECO:0000313" key="5">
    <source>
        <dbReference type="EMBL" id="NEC34538.1"/>
    </source>
</evidence>
<keyword evidence="1 5" id="KW-0808">Transferase</keyword>